<dbReference type="Proteomes" id="UP000189703">
    <property type="component" value="Unplaced"/>
</dbReference>
<dbReference type="InterPro" id="IPR026847">
    <property type="entry name" value="VPS13"/>
</dbReference>
<dbReference type="InterPro" id="IPR009543">
    <property type="entry name" value="VPS13_VAB"/>
</dbReference>
<sequence>MFFCNLIRSKLVSILQPWLQEEPQLELKLGLLRSQGSVTNIRFDTSALNQLLGNSAGLSFMDVRVERMNVRFSNWSVPAFTIEVHGVDVILTVRRLVEEGRLKRMQNLNNSSSYEKEILSVIDPEGTSLHDILGRISSISTERNQLMTSLLNTMIKHCKLEMHDVRLQVELPYTVDQLALVLKTKVLSVEAQNQDKSCFFRGLAGALFISRKENSLVMNSSGLEIELERKQHLNHVFLSRDVSTFIHLNDLQPVEFDLCVAEISFTFSPVDLSILMEFDILSLKEDKPTRNGRELWNIVASRIGYLTSNPKLSMYKLVDVVKLWLHHVCAYKLLLSLVGYSSEKVFKESSTRMSQDKKFSSSVKRQWELVCKIEKELPIEAVARARRIARYRAALHVQDTEHSSSGSPVRIFTKLSKKILSVLAIVWKKLYCIFYKVAYLVFFSYMLDPHGHLEVLPENPCSQCHCSLKLGKISIIVSPAAGHHHFSGQADSHIGSYLFDLHSFCLTIDSFLLIFAPCYTGQSLSFSVGDFKVVTLTSLGTPLMRSNSRKEINNYLKGHKVERSNESKAILWGEPAIHFLSENVITGSAGSTGNDFVIILENYLEELWSNWKQTCKKFEGTMNDHLENPFLLCEIKSFYMDPYLHGPDCSVWKCSSTVGKLKLDLGYSSVMSIALLLRQIQLALCWAGSKDRSRGLLLSPNILYELTEVKWGDRYKSYANELKMLLFGGIPEKNINVGVVIAGPNIRLSLKEGNSDLYLAVDLLNIELAAWPTPKAVMEEFSGESRLDSAIPQYCWLKEPRVVDMSKANSNEFYVSQGRIALNCSLRINNLNVYLEDSEENKWHQIIGLTSMTIQFSSYREYFHSFTEAGTALSMALCGVATGISIFSYIDELSIFFQVVGSIVSAVSHTLSSLGSVGGAHFQELNRGGIASANPDTNEDTQTSAAMVASLILKSTQFAIDATCEFESLDIILHHSRKNDIMEKYMASSGIKNNKKLNIRDVPDYGILISVEQSYMRVSCSEDQAEVLTDFSGMKSVIFRCQSQTGLCNNQSKLGDLLFQSLNSLYEFSISSCMFNLWIGSSGNAPFPGRVSDTVDTSSNKSSHVTQGSSLEIVNEGSRIQSCGLSQKRRDSQMVNLNVQAPVEGYLLFLNIELGEVFMAKCSVKNIILGVHQPKKLFSSLAIGGEFHTISLNIQGGLVFLETTALAMYIRGFSLYLLCIKDLFSMDVLWVHISSGEQFERIAPRENMAGVNYCTIKDSAQGTVSTMALPEIHSVSTEIKWKLVEALNMRLSQFSLVFVIEDEYGGVRELIFEADFHLNFEFFNLRRKFSLDSHLTTISARLHENCAERTANEIQVPHFTSIKSSSPVLDESSSSNYTVPQKEFLIESDPSRLSPANFHNYILKCLTASFTVEKAEARDGDGHSWLKHGWVGSGSISGFDLIISLSEIQMLLFIVTPFCEVFNVKTDSNLKQRQCSRNQAWENDSGDAIPDGSIVAIQDIDQHMYFAVEATENKYCLVGVLHHSLVGERALFRVKYHKQSMWRLPVAWFSLTSLYAKSDSGEPLRLNYRPGSGFVDISSTKDSGWALWRLLAYKPESYDSANDLEPYNNYTKNIFYLVNKCDSAVAFVDGVPEFVRKPGNPFKVKVFNDFLPVNNVFRLDKHSTEIHETDTQQGSLVDREQTSEQAINLPHINVTFNKIILTIVHELPDANDNFPLLQACVDNIQLVIQVLPSKARLICTCTAIIYHFDSQRNSWREVVHPVNMFLFYRSRFASQGSESVSQGVPAHFYFRMKQMDISLTERALDIFLFVVGKLNLAGPYAVRSSVIFANFCKVENQSCLNLLCHFYDNQYITVAGKHSTSIFLRHIALANQIPENASFVSVQLAVVGDFSTSPIHVSFLNPRVLAWRTRIVSLQDSRTFPGPFVVVDISKETEDGLSITVSPLLRIHNGTEFPMELRFQRPQQKGAESATVLLRPGDTVDDSIAVFNAIKLSGGLKKALMSLGLGNFLLSFRPEVTEYIKNSGQPVSVEWTEELKGDKAVRISGVFDKLSYRLKKAFGIGSVKSFLSTAHCSLSVQGTYSTNLHFLIQNIVRKIPVIQPDNSDPPKANSSPVALQEQKEIFILPTVQVCNLLQTEIYVLLTEKHPDLCTIVGSENIGKEATIPCGSTYYFYANPSIIYFMVTLTPFNTQCKPVNSGDWVKKLHKQKDDVHYLDINLDFDGGKYFALLRLSRGERGILEATIFTPYILQNNTDLTLFCFASNQRLPSRNEADKFASTLPPELGLLLPPQSTRSWFLKTKKVHLKLLEKKASEVLLDLDVLSVFTEVSLEVENSAGVKHVAKLGVSLKPCLAKVVVPSHLVLVVPRYVVCNESKQVVIVRQCYLEDDIDGTVVNSNEKVALQLRKGTRKEREISFFDSLIRKHRNVNEDSLIFIQFRLNEIGWSWSGPICIASLGHFFLKFKMSLDSLGNQSSSPTAKEDKLTEFASVHVLEEGSTLVLHFHRPPDVNLPYRIENFLGGASITYYQKDSSESDILASGNSVNYVWDDLNLPHKLVVQISGVQLLREINIDKVRVWRPFFKPRQYRGLGLPLVLDRKPGDKRGNIDESYSLDMLKVGFEVFADGPTRVLRICECPDSRKEDSLFQPCAKIKLKVSLFSFHLFEKGNQDMDTTEPPTYSPIMVARLGNISVDSLFTDQQKHNQIRVQSLNVDEKWLGAPFAAVVRRSQLDYCDTNDSILHIVFILLPTKSNVKQVKYSSILLQPINLNLDEETLMRLVPFWRSSLSDPNAQSQQFYFEHFEIHPIKIVASFVPGNSYSSYSSAQETLRSLLHSVIKIPAVKNKTVELNGVLVTHALVTVRELFLKCAQHYSWYTMRAIYIAKGSPLLPPAFASIFDDSASSSLDVFFDPSSGLINLPGLTLGMFKFISKSIDKRGFSGTKRYFGDLTKTMKTAGSNVLFAAVTEMSDSILKGAETSGFKGMVNGFHQGILKLAMEPSLLGSAFIEGGPDRKIKLDRSPGVDELYIEGYLQAMLDMTYKQEYLRVRVVDDQVLLKNLPPNSSLMNEIVDRVKNFLVSKALLKGESSMTSRPLHHLRGESQEWKIGPTVLTLCEHLFVSFAIRVLRKQTGKFMDRIKWKEKSNDKEKQEVKRNLKWGISKFIFSGMIAYIDGRLCRCIPNAIVRRIVSGFLLSFLDKKDSD</sequence>
<dbReference type="Pfam" id="PF25036">
    <property type="entry name" value="VPS13_VAB"/>
    <property type="match status" value="1"/>
</dbReference>
<dbReference type="FunCoup" id="A0A1U8Q2I6">
    <property type="interactions" value="1121"/>
</dbReference>
<dbReference type="GO" id="GO:0045053">
    <property type="term" value="P:protein retention in Golgi apparatus"/>
    <property type="evidence" value="ECO:0000318"/>
    <property type="project" value="GO_Central"/>
</dbReference>
<dbReference type="GeneID" id="104595825"/>
<proteinExistence type="predicted"/>
<evidence type="ECO:0000313" key="3">
    <source>
        <dbReference type="RefSeq" id="XP_019053033.1"/>
    </source>
</evidence>
<dbReference type="PANTHER" id="PTHR16166">
    <property type="entry name" value="VACUOLAR PROTEIN SORTING-ASSOCIATED PROTEIN VPS13"/>
    <property type="match status" value="1"/>
</dbReference>
<accession>A0A1U8Q2I6</accession>
<organism evidence="2 3">
    <name type="scientific">Nelumbo nucifera</name>
    <name type="common">Sacred lotus</name>
    <dbReference type="NCBI Taxonomy" id="4432"/>
    <lineage>
        <taxon>Eukaryota</taxon>
        <taxon>Viridiplantae</taxon>
        <taxon>Streptophyta</taxon>
        <taxon>Embryophyta</taxon>
        <taxon>Tracheophyta</taxon>
        <taxon>Spermatophyta</taxon>
        <taxon>Magnoliopsida</taxon>
        <taxon>Proteales</taxon>
        <taxon>Nelumbonaceae</taxon>
        <taxon>Nelumbo</taxon>
    </lineage>
</organism>
<dbReference type="OMA" id="TLVCHFQ"/>
<dbReference type="OrthoDB" id="428159at2759"/>
<evidence type="ECO:0000259" key="1">
    <source>
        <dbReference type="Pfam" id="PF25036"/>
    </source>
</evidence>
<keyword evidence="2" id="KW-1185">Reference proteome</keyword>
<dbReference type="GO" id="GO:0006623">
    <property type="term" value="P:protein targeting to vacuole"/>
    <property type="evidence" value="ECO:0000318"/>
    <property type="project" value="GO_Central"/>
</dbReference>
<gene>
    <name evidence="3" type="primary">LOC104595825</name>
</gene>
<reference evidence="3" key="1">
    <citation type="submission" date="2025-08" db="UniProtKB">
        <authorList>
            <consortium name="RefSeq"/>
        </authorList>
    </citation>
    <scope>IDENTIFICATION</scope>
</reference>
<feature type="domain" description="Vacuolar protein sorting-associated protein 13 VPS13 adaptor binding" evidence="1">
    <location>
        <begin position="2119"/>
        <end position="2546"/>
    </location>
</feature>
<dbReference type="PANTHER" id="PTHR16166:SF130">
    <property type="entry name" value="PROTEIN SORTING-ASSOCIATED PROTEIN, PUTATIVE (DUF1162)-RELATED"/>
    <property type="match status" value="1"/>
</dbReference>
<dbReference type="STRING" id="4432.A0A1U8Q2I6"/>
<protein>
    <submittedName>
        <fullName evidence="3">Uncharacterized protein LOC104595825 isoform X1</fullName>
    </submittedName>
</protein>
<evidence type="ECO:0000313" key="2">
    <source>
        <dbReference type="Proteomes" id="UP000189703"/>
    </source>
</evidence>
<name>A0A1U8Q2I6_NELNU</name>
<dbReference type="InParanoid" id="A0A1U8Q2I6"/>
<dbReference type="RefSeq" id="XP_019053033.1">
    <property type="nucleotide sequence ID" value="XM_019197488.1"/>
</dbReference>